<organism evidence="1 2">
    <name type="scientific">Clunio marinus</name>
    <dbReference type="NCBI Taxonomy" id="568069"/>
    <lineage>
        <taxon>Eukaryota</taxon>
        <taxon>Metazoa</taxon>
        <taxon>Ecdysozoa</taxon>
        <taxon>Arthropoda</taxon>
        <taxon>Hexapoda</taxon>
        <taxon>Insecta</taxon>
        <taxon>Pterygota</taxon>
        <taxon>Neoptera</taxon>
        <taxon>Endopterygota</taxon>
        <taxon>Diptera</taxon>
        <taxon>Nematocera</taxon>
        <taxon>Chironomoidea</taxon>
        <taxon>Chironomidae</taxon>
        <taxon>Clunio</taxon>
    </lineage>
</organism>
<evidence type="ECO:0000313" key="2">
    <source>
        <dbReference type="Proteomes" id="UP000183832"/>
    </source>
</evidence>
<protein>
    <submittedName>
        <fullName evidence="1">CLUMA_CG003871, isoform A</fullName>
    </submittedName>
</protein>
<name>A0A1J1HQ99_9DIPT</name>
<evidence type="ECO:0000313" key="1">
    <source>
        <dbReference type="EMBL" id="CRK90155.1"/>
    </source>
</evidence>
<dbReference type="Proteomes" id="UP000183832">
    <property type="component" value="Unassembled WGS sequence"/>
</dbReference>
<keyword evidence="2" id="KW-1185">Reference proteome</keyword>
<gene>
    <name evidence="1" type="ORF">CLUMA_CG003871</name>
</gene>
<proteinExistence type="predicted"/>
<reference evidence="1 2" key="1">
    <citation type="submission" date="2015-04" db="EMBL/GenBank/DDBJ databases">
        <authorList>
            <person name="Syromyatnikov M.Y."/>
            <person name="Popov V.N."/>
        </authorList>
    </citation>
    <scope>NUCLEOTIDE SEQUENCE [LARGE SCALE GENOMIC DNA]</scope>
</reference>
<accession>A0A1J1HQ99</accession>
<dbReference type="AlphaFoldDB" id="A0A1J1HQ99"/>
<sequence>MLEFPKNGQGLSRKQLNRMRNIEIHTLKFSVDRANKSELARVMIDVTDFITKLMESGACDVAIASSFLRPTDPL</sequence>
<dbReference type="EMBL" id="CVRI01000017">
    <property type="protein sequence ID" value="CRK90155.1"/>
    <property type="molecule type" value="Genomic_DNA"/>
</dbReference>